<keyword evidence="3" id="KW-0408">Iron</keyword>
<evidence type="ECO:0000256" key="3">
    <source>
        <dbReference type="ARBA" id="ARBA00023004"/>
    </source>
</evidence>
<dbReference type="GO" id="GO:0051536">
    <property type="term" value="F:iron-sulfur cluster binding"/>
    <property type="evidence" value="ECO:0007669"/>
    <property type="project" value="UniProtKB-KW"/>
</dbReference>
<evidence type="ECO:0000313" key="7">
    <source>
        <dbReference type="Proteomes" id="UP000001626"/>
    </source>
</evidence>
<dbReference type="InterPro" id="IPR007197">
    <property type="entry name" value="rSAM"/>
</dbReference>
<keyword evidence="4" id="KW-0411">Iron-sulfur</keyword>
<evidence type="ECO:0000256" key="4">
    <source>
        <dbReference type="ARBA" id="ARBA00023014"/>
    </source>
</evidence>
<dbReference type="SMART" id="SM00729">
    <property type="entry name" value="Elp3"/>
    <property type="match status" value="1"/>
</dbReference>
<keyword evidence="2" id="KW-0479">Metal-binding</keyword>
<gene>
    <name evidence="6" type="ordered locus">Tthe_2323</name>
</gene>
<keyword evidence="7" id="KW-1185">Reference proteome</keyword>
<dbReference type="SUPFAM" id="SSF102114">
    <property type="entry name" value="Radical SAM enzymes"/>
    <property type="match status" value="1"/>
</dbReference>
<dbReference type="NCBIfam" id="TIGR04085">
    <property type="entry name" value="rSAM_more_4Fe4S"/>
    <property type="match status" value="1"/>
</dbReference>
<sequence length="416" mass="47733">MIYHFSKYTQIVENNNKVVLGNRLNGEWIRISKEVYNILEMGIKNKLSISELINCLYDNDDKNYLKSLYKDMCMLGIIEDDTHQNIAYNKLVSFEMTHRCNLHCIHCCVSADTLNSKDKDLSTEICKDIINKMSKWNPKSIMLSGGEPMVRTDFFELLLYLKSIYNGNIILSTNGLLISEENVDILTKCVTSMSISLDGADEESCSMIRGHGVFNKVIKNIQLLKKNNFKRISVSMTISPKTEHLEGKFYELNKSLGTTPLIRDFSPVGRGRDNYLAFTDDGLDKVFISKKFLSDDYSKPIGVSSCGAGTRELLIRYNGDIYPCMSLSSQKFKLGSILEIKSLSEVVKKTMDFIDFNTVLQSLDYKYKQRCKQCKVNLFCWTCPGSFQEYKGNIKAFEDRCNKLKPILYKRVWESE</sequence>
<dbReference type="EMBL" id="CP002171">
    <property type="protein sequence ID" value="ADL69794.1"/>
    <property type="molecule type" value="Genomic_DNA"/>
</dbReference>
<dbReference type="RefSeq" id="WP_013298754.1">
    <property type="nucleotide sequence ID" value="NC_014410.1"/>
</dbReference>
<dbReference type="GO" id="GO:0003824">
    <property type="term" value="F:catalytic activity"/>
    <property type="evidence" value="ECO:0007669"/>
    <property type="project" value="InterPro"/>
</dbReference>
<dbReference type="PANTHER" id="PTHR11228">
    <property type="entry name" value="RADICAL SAM DOMAIN PROTEIN"/>
    <property type="match status" value="1"/>
</dbReference>
<protein>
    <submittedName>
        <fullName evidence="6">Radical SAM domain protein</fullName>
    </submittedName>
</protein>
<reference evidence="6 7" key="1">
    <citation type="submission" date="2010-08" db="EMBL/GenBank/DDBJ databases">
        <title>Complete sequence of Thermoanaerobacterium thermosaccharolyticum DSM 571.</title>
        <authorList>
            <consortium name="US DOE Joint Genome Institute"/>
            <person name="Lucas S."/>
            <person name="Copeland A."/>
            <person name="Lapidus A."/>
            <person name="Cheng J.-F."/>
            <person name="Bruce D."/>
            <person name="Goodwin L."/>
            <person name="Pitluck S."/>
            <person name="Teshima H."/>
            <person name="Detter J.C."/>
            <person name="Han C."/>
            <person name="Tapia R."/>
            <person name="Land M."/>
            <person name="Hauser L."/>
            <person name="Chang Y.-J."/>
            <person name="Jeffries C."/>
            <person name="Kyrpides N."/>
            <person name="Ivanova N."/>
            <person name="Mikhailova N."/>
            <person name="Hemme C.L."/>
            <person name="Woyke T."/>
        </authorList>
    </citation>
    <scope>NUCLEOTIDE SEQUENCE [LARGE SCALE GENOMIC DNA]</scope>
    <source>
        <strain evidence="7">ATCC 7956 / DSM 571 / NCIMB 9385 / NCA 3814 / NCTC 13789 / WDCM 00135 / 2032</strain>
    </source>
</reference>
<dbReference type="PANTHER" id="PTHR11228:SF7">
    <property type="entry name" value="PQQA PEPTIDE CYCLASE"/>
    <property type="match status" value="1"/>
</dbReference>
<dbReference type="InterPro" id="IPR058240">
    <property type="entry name" value="rSAM_sf"/>
</dbReference>
<organism evidence="6 7">
    <name type="scientific">Thermoanaerobacterium thermosaccharolyticum (strain ATCC 7956 / DSM 571 / NCIMB 9385 / NCA 3814 / NCTC 13789 / WDCM 00135 / 2032)</name>
    <name type="common">Clostridium thermosaccharolyticum</name>
    <dbReference type="NCBI Taxonomy" id="580327"/>
    <lineage>
        <taxon>Bacteria</taxon>
        <taxon>Bacillati</taxon>
        <taxon>Bacillota</taxon>
        <taxon>Clostridia</taxon>
        <taxon>Thermoanaerobacterales</taxon>
        <taxon>Thermoanaerobacteraceae</taxon>
        <taxon>Thermoanaerobacterium</taxon>
    </lineage>
</organism>
<evidence type="ECO:0000313" key="6">
    <source>
        <dbReference type="EMBL" id="ADL69794.1"/>
    </source>
</evidence>
<dbReference type="eggNOG" id="COG0535">
    <property type="taxonomic scope" value="Bacteria"/>
</dbReference>
<name>D9TS71_THETC</name>
<dbReference type="OrthoDB" id="9808591at2"/>
<dbReference type="GeneID" id="93865140"/>
<dbReference type="SFLD" id="SFLDS00029">
    <property type="entry name" value="Radical_SAM"/>
    <property type="match status" value="1"/>
</dbReference>
<proteinExistence type="predicted"/>
<dbReference type="SFLD" id="SFLDG01386">
    <property type="entry name" value="main_SPASM_domain-containing"/>
    <property type="match status" value="1"/>
</dbReference>
<dbReference type="Gene3D" id="3.20.20.70">
    <property type="entry name" value="Aldolase class I"/>
    <property type="match status" value="1"/>
</dbReference>
<dbReference type="SFLD" id="SFLDG01067">
    <property type="entry name" value="SPASM/twitch_domain_containing"/>
    <property type="match status" value="1"/>
</dbReference>
<dbReference type="Pfam" id="PF13186">
    <property type="entry name" value="SPASM"/>
    <property type="match status" value="1"/>
</dbReference>
<dbReference type="InterPro" id="IPR013785">
    <property type="entry name" value="Aldolase_TIM"/>
</dbReference>
<keyword evidence="1" id="KW-0949">S-adenosyl-L-methionine</keyword>
<dbReference type="HOGENOM" id="CLU_009273_4_4_9"/>
<dbReference type="AlphaFoldDB" id="D9TS71"/>
<dbReference type="KEGG" id="ttm:Tthe_2323"/>
<dbReference type="GO" id="GO:0046872">
    <property type="term" value="F:metal ion binding"/>
    <property type="evidence" value="ECO:0007669"/>
    <property type="project" value="UniProtKB-KW"/>
</dbReference>
<feature type="domain" description="Radical SAM core" evidence="5">
    <location>
        <begin position="86"/>
        <end position="304"/>
    </location>
</feature>
<evidence type="ECO:0000256" key="1">
    <source>
        <dbReference type="ARBA" id="ARBA00022691"/>
    </source>
</evidence>
<dbReference type="PROSITE" id="PS51918">
    <property type="entry name" value="RADICAL_SAM"/>
    <property type="match status" value="1"/>
</dbReference>
<accession>D9TS71</accession>
<dbReference type="InterPro" id="IPR006638">
    <property type="entry name" value="Elp3/MiaA/NifB-like_rSAM"/>
</dbReference>
<dbReference type="CDD" id="cd01335">
    <property type="entry name" value="Radical_SAM"/>
    <property type="match status" value="1"/>
</dbReference>
<dbReference type="InterPro" id="IPR023885">
    <property type="entry name" value="4Fe4S-binding_SPASM_dom"/>
</dbReference>
<dbReference type="Proteomes" id="UP000001626">
    <property type="component" value="Chromosome"/>
</dbReference>
<evidence type="ECO:0000259" key="5">
    <source>
        <dbReference type="PROSITE" id="PS51918"/>
    </source>
</evidence>
<dbReference type="Pfam" id="PF04055">
    <property type="entry name" value="Radical_SAM"/>
    <property type="match status" value="1"/>
</dbReference>
<dbReference type="InterPro" id="IPR050377">
    <property type="entry name" value="Radical_SAM_PqqE_MftC-like"/>
</dbReference>
<dbReference type="STRING" id="580327.Tthe_2323"/>
<evidence type="ECO:0000256" key="2">
    <source>
        <dbReference type="ARBA" id="ARBA00022723"/>
    </source>
</evidence>